<evidence type="ECO:0000256" key="4">
    <source>
        <dbReference type="ARBA" id="ARBA00022723"/>
    </source>
</evidence>
<keyword evidence="10" id="KW-0119">Carbohydrate metabolism</keyword>
<sequence length="446" mass="49659">MTPTSRLLVAALGSALLVVGLTTPAQAAPARVPVPYVTASSPHTLTLQWPEVPGARRYTVYVASSPSKATRTTTRSHWSYGRRTTLTVKDLRSNRRYCFTVKAVRGDESGRRSAPMCSFTLRGGKRPPANGAEVSVATFNVCAAAVNCKRWTARREDAIVQRIVDANADVVALQEVTRKADKLGRRLAEHGYVRYAAPVNKVDEALYYRSSAAEMAVAVDPARRCEVEPYRGPDNTLTWRFPRHFDEATQQWYAYQTSSWLTEQPVCRDHQLPLEQEGRIGSPTGATAVWAALRLKTNGKTYAFVSAHLSHGPTKADGRLRGREAKQLVASTRRAVNGLPVIYMGDFNSYRGGPDDDAPRRAMSNRGWVDTFDASSTYTRPYVSSFNGWRRKVETLADWGGHIDRIFIPRQMGSTAWRVVARTEKRRYVGTQASDHNLIRTTILLP</sequence>
<keyword evidence="8" id="KW-0234">DNA repair</keyword>
<dbReference type="GO" id="GO:0016798">
    <property type="term" value="F:hydrolase activity, acting on glycosyl bonds"/>
    <property type="evidence" value="ECO:0007669"/>
    <property type="project" value="UniProtKB-KW"/>
</dbReference>
<dbReference type="InterPro" id="IPR036116">
    <property type="entry name" value="FN3_sf"/>
</dbReference>
<dbReference type="GO" id="GO:0006281">
    <property type="term" value="P:DNA repair"/>
    <property type="evidence" value="ECO:0007669"/>
    <property type="project" value="UniProtKB-KW"/>
</dbReference>
<keyword evidence="7" id="KW-0460">Magnesium</keyword>
<dbReference type="InterPro" id="IPR036691">
    <property type="entry name" value="Endo/exonu/phosph_ase_sf"/>
</dbReference>
<proteinExistence type="predicted"/>
<accession>A0A641ARY2</accession>
<comment type="cofactor">
    <cofactor evidence="2">
        <name>Mg(2+)</name>
        <dbReference type="ChEBI" id="CHEBI:18420"/>
    </cofactor>
</comment>
<evidence type="ECO:0000256" key="3">
    <source>
        <dbReference type="ARBA" id="ARBA00022722"/>
    </source>
</evidence>
<dbReference type="PROSITE" id="PS50853">
    <property type="entry name" value="FN3"/>
    <property type="match status" value="1"/>
</dbReference>
<evidence type="ECO:0000256" key="11">
    <source>
        <dbReference type="SAM" id="SignalP"/>
    </source>
</evidence>
<dbReference type="GO" id="GO:0046872">
    <property type="term" value="F:metal ion binding"/>
    <property type="evidence" value="ECO:0007669"/>
    <property type="project" value="UniProtKB-KW"/>
</dbReference>
<keyword evidence="10" id="KW-0624">Polysaccharide degradation</keyword>
<evidence type="ECO:0000256" key="5">
    <source>
        <dbReference type="ARBA" id="ARBA00022763"/>
    </source>
</evidence>
<evidence type="ECO:0000313" key="13">
    <source>
        <dbReference type="EMBL" id="KAA1379973.1"/>
    </source>
</evidence>
<dbReference type="SUPFAM" id="SSF49265">
    <property type="entry name" value="Fibronectin type III"/>
    <property type="match status" value="1"/>
</dbReference>
<feature type="domain" description="Fibronectin type-III" evidence="12">
    <location>
        <begin position="28"/>
        <end position="124"/>
    </location>
</feature>
<evidence type="ECO:0000256" key="1">
    <source>
        <dbReference type="ARBA" id="ARBA00001936"/>
    </source>
</evidence>
<keyword evidence="5" id="KW-0227">DNA damage</keyword>
<dbReference type="InterPro" id="IPR013783">
    <property type="entry name" value="Ig-like_fold"/>
</dbReference>
<dbReference type="OrthoDB" id="4013874at2"/>
<dbReference type="AlphaFoldDB" id="A0A641ARY2"/>
<dbReference type="SUPFAM" id="SSF56219">
    <property type="entry name" value="DNase I-like"/>
    <property type="match status" value="1"/>
</dbReference>
<keyword evidence="6" id="KW-0378">Hydrolase</keyword>
<dbReference type="GO" id="GO:0000272">
    <property type="term" value="P:polysaccharide catabolic process"/>
    <property type="evidence" value="ECO:0007669"/>
    <property type="project" value="UniProtKB-KW"/>
</dbReference>
<dbReference type="InterPro" id="IPR051547">
    <property type="entry name" value="TDP2-like"/>
</dbReference>
<evidence type="ECO:0000256" key="2">
    <source>
        <dbReference type="ARBA" id="ARBA00001946"/>
    </source>
</evidence>
<evidence type="ECO:0000256" key="6">
    <source>
        <dbReference type="ARBA" id="ARBA00022801"/>
    </source>
</evidence>
<dbReference type="PANTHER" id="PTHR15822:SF4">
    <property type="entry name" value="TYROSYL-DNA PHOSPHODIESTERASE 2"/>
    <property type="match status" value="1"/>
</dbReference>
<dbReference type="Proteomes" id="UP001515100">
    <property type="component" value="Unassembled WGS sequence"/>
</dbReference>
<evidence type="ECO:0000313" key="14">
    <source>
        <dbReference type="Proteomes" id="UP001515100"/>
    </source>
</evidence>
<evidence type="ECO:0000256" key="7">
    <source>
        <dbReference type="ARBA" id="ARBA00022842"/>
    </source>
</evidence>
<dbReference type="Gene3D" id="2.60.40.10">
    <property type="entry name" value="Immunoglobulins"/>
    <property type="match status" value="1"/>
</dbReference>
<comment type="cofactor">
    <cofactor evidence="1">
        <name>Mn(2+)</name>
        <dbReference type="ChEBI" id="CHEBI:29035"/>
    </cofactor>
</comment>
<keyword evidence="9" id="KW-0326">Glycosidase</keyword>
<keyword evidence="4" id="KW-0479">Metal-binding</keyword>
<evidence type="ECO:0000259" key="12">
    <source>
        <dbReference type="PROSITE" id="PS50853"/>
    </source>
</evidence>
<keyword evidence="14" id="KW-1185">Reference proteome</keyword>
<keyword evidence="11" id="KW-0732">Signal</keyword>
<dbReference type="RefSeq" id="WP_129179996.1">
    <property type="nucleotide sequence ID" value="NZ_JAGIOG010000001.1"/>
</dbReference>
<dbReference type="CDD" id="cd00063">
    <property type="entry name" value="FN3"/>
    <property type="match status" value="1"/>
</dbReference>
<keyword evidence="3" id="KW-0540">Nuclease</keyword>
<dbReference type="InterPro" id="IPR003961">
    <property type="entry name" value="FN3_dom"/>
</dbReference>
<protein>
    <recommendedName>
        <fullName evidence="12">Fibronectin type-III domain-containing protein</fullName>
    </recommendedName>
</protein>
<dbReference type="InterPro" id="IPR005135">
    <property type="entry name" value="Endo/exonuclease/phosphatase"/>
</dbReference>
<feature type="signal peptide" evidence="11">
    <location>
        <begin position="1"/>
        <end position="27"/>
    </location>
</feature>
<dbReference type="Pfam" id="PF00041">
    <property type="entry name" value="fn3"/>
    <property type="match status" value="1"/>
</dbReference>
<dbReference type="Gene3D" id="3.60.10.10">
    <property type="entry name" value="Endonuclease/exonuclease/phosphatase"/>
    <property type="match status" value="1"/>
</dbReference>
<dbReference type="SMART" id="SM00060">
    <property type="entry name" value="FN3"/>
    <property type="match status" value="1"/>
</dbReference>
<dbReference type="GO" id="GO:0004518">
    <property type="term" value="F:nuclease activity"/>
    <property type="evidence" value="ECO:0007669"/>
    <property type="project" value="UniProtKB-KW"/>
</dbReference>
<evidence type="ECO:0000256" key="8">
    <source>
        <dbReference type="ARBA" id="ARBA00023204"/>
    </source>
</evidence>
<comment type="caution">
    <text evidence="13">The sequence shown here is derived from an EMBL/GenBank/DDBJ whole genome shotgun (WGS) entry which is preliminary data.</text>
</comment>
<name>A0A641ARY2_9ACTN</name>
<gene>
    <name evidence="13" type="ORF">ESP62_001825</name>
</gene>
<evidence type="ECO:0000256" key="10">
    <source>
        <dbReference type="ARBA" id="ARBA00023326"/>
    </source>
</evidence>
<evidence type="ECO:0000256" key="9">
    <source>
        <dbReference type="ARBA" id="ARBA00023295"/>
    </source>
</evidence>
<dbReference type="PANTHER" id="PTHR15822">
    <property type="entry name" value="TRAF AND TNF RECEPTOR-ASSOCIATED PROTEIN"/>
    <property type="match status" value="1"/>
</dbReference>
<feature type="chain" id="PRO_5024870988" description="Fibronectin type-III domain-containing protein" evidence="11">
    <location>
        <begin position="28"/>
        <end position="446"/>
    </location>
</feature>
<reference evidence="13" key="1">
    <citation type="submission" date="2019-09" db="EMBL/GenBank/DDBJ databases">
        <authorList>
            <person name="Li J."/>
        </authorList>
    </citation>
    <scope>NUCLEOTIDE SEQUENCE [LARGE SCALE GENOMIC DNA]</scope>
    <source>
        <strain evidence="13">NRBC 14897</strain>
    </source>
</reference>
<dbReference type="EMBL" id="SDPP02000001">
    <property type="protein sequence ID" value="KAA1379973.1"/>
    <property type="molecule type" value="Genomic_DNA"/>
</dbReference>
<organism evidence="13 14">
    <name type="scientific">Aeromicrobium fastidiosum</name>
    <dbReference type="NCBI Taxonomy" id="52699"/>
    <lineage>
        <taxon>Bacteria</taxon>
        <taxon>Bacillati</taxon>
        <taxon>Actinomycetota</taxon>
        <taxon>Actinomycetes</taxon>
        <taxon>Propionibacteriales</taxon>
        <taxon>Nocardioidaceae</taxon>
        <taxon>Aeromicrobium</taxon>
    </lineage>
</organism>
<dbReference type="Pfam" id="PF03372">
    <property type="entry name" value="Exo_endo_phos"/>
    <property type="match status" value="1"/>
</dbReference>